<evidence type="ECO:0000313" key="3">
    <source>
        <dbReference type="Proteomes" id="UP001320544"/>
    </source>
</evidence>
<reference evidence="2 3" key="1">
    <citation type="submission" date="2022-01" db="EMBL/GenBank/DDBJ databases">
        <title>Novel bile acid biosynthetic pathways are enriched in the microbiome of centenarians.</title>
        <authorList>
            <person name="Sato Y."/>
            <person name="Atarashi K."/>
            <person name="Plichta R.D."/>
            <person name="Arai Y."/>
            <person name="Sasajima S."/>
            <person name="Kearney M.S."/>
            <person name="Suda W."/>
            <person name="Takeshita K."/>
            <person name="Sasaki T."/>
            <person name="Okamoto S."/>
            <person name="Skelly N.A."/>
            <person name="Okamura Y."/>
            <person name="Vlamakis H."/>
            <person name="Li Y."/>
            <person name="Tanoue T."/>
            <person name="Takei H."/>
            <person name="Nittono H."/>
            <person name="Narushima S."/>
            <person name="Irie J."/>
            <person name="Itoh H."/>
            <person name="Moriya K."/>
            <person name="Sugiura Y."/>
            <person name="Suematsu M."/>
            <person name="Moritoki N."/>
            <person name="Shibata S."/>
            <person name="Littman R.D."/>
            <person name="Fischbach A.M."/>
            <person name="Uwamino Y."/>
            <person name="Inoue T."/>
            <person name="Honda A."/>
            <person name="Hattori M."/>
            <person name="Murai T."/>
            <person name="Xavier J.R."/>
            <person name="Hirose N."/>
            <person name="Honda K."/>
        </authorList>
    </citation>
    <scope>NUCLEOTIDE SEQUENCE [LARGE SCALE GENOMIC DNA]</scope>
    <source>
        <strain evidence="2 3">CE91-St30</strain>
    </source>
</reference>
<gene>
    <name evidence="2" type="ORF">CE91St30_05370</name>
</gene>
<dbReference type="InterPro" id="IPR029032">
    <property type="entry name" value="AhpD-like"/>
</dbReference>
<sequence>MGCISNLFSETSGDLARTDPELVQLFERFAFGDARAESGLDEKTRYLVLLPALIACQSVTVYKAMLSDALDAGMTPVEAKEISYHAIAYVGMAKAYDYIVAANEVFAERGIELPLAGQATTDAETRFDEGLAVQRGIFGPAIDAAYESAPADQLHIQRFLSANCFGDYYTRGGLDVAERELVTFALILALGGCEPQLTGHARGNLAVGNGRSVLVGAVTELVPFVGYPRSLNALRCITEATSE</sequence>
<dbReference type="SUPFAM" id="SSF69118">
    <property type="entry name" value="AhpD-like"/>
    <property type="match status" value="1"/>
</dbReference>
<accession>A0ABN6MD91</accession>
<dbReference type="RefSeq" id="WP_244411651.1">
    <property type="nucleotide sequence ID" value="NZ_AP025564.1"/>
</dbReference>
<evidence type="ECO:0000259" key="1">
    <source>
        <dbReference type="Pfam" id="PF02627"/>
    </source>
</evidence>
<feature type="domain" description="Carboxymuconolactone decarboxylase-like" evidence="1">
    <location>
        <begin position="20"/>
        <end position="97"/>
    </location>
</feature>
<dbReference type="Pfam" id="PF02627">
    <property type="entry name" value="CMD"/>
    <property type="match status" value="2"/>
</dbReference>
<keyword evidence="3" id="KW-1185">Reference proteome</keyword>
<dbReference type="InterPro" id="IPR052512">
    <property type="entry name" value="4CMD/NDH-1_regulator"/>
</dbReference>
<dbReference type="EMBL" id="AP025564">
    <property type="protein sequence ID" value="BDE95204.1"/>
    <property type="molecule type" value="Genomic_DNA"/>
</dbReference>
<feature type="domain" description="Carboxymuconolactone decarboxylase-like" evidence="1">
    <location>
        <begin position="156"/>
        <end position="238"/>
    </location>
</feature>
<dbReference type="PANTHER" id="PTHR33570">
    <property type="entry name" value="4-CARBOXYMUCONOLACTONE DECARBOXYLASE FAMILY PROTEIN"/>
    <property type="match status" value="1"/>
</dbReference>
<name>A0ABN6MD91_9ACTN</name>
<protein>
    <submittedName>
        <fullName evidence="2">Carboxymuconolactone decarboxylase</fullName>
    </submittedName>
</protein>
<dbReference type="PANTHER" id="PTHR33570:SF2">
    <property type="entry name" value="CARBOXYMUCONOLACTONE DECARBOXYLASE-LIKE DOMAIN-CONTAINING PROTEIN"/>
    <property type="match status" value="1"/>
</dbReference>
<organism evidence="2 3">
    <name type="scientific">Raoultibacter timonensis</name>
    <dbReference type="NCBI Taxonomy" id="1907662"/>
    <lineage>
        <taxon>Bacteria</taxon>
        <taxon>Bacillati</taxon>
        <taxon>Actinomycetota</taxon>
        <taxon>Coriobacteriia</taxon>
        <taxon>Eggerthellales</taxon>
        <taxon>Eggerthellaceae</taxon>
        <taxon>Raoultibacter</taxon>
    </lineage>
</organism>
<proteinExistence type="predicted"/>
<evidence type="ECO:0000313" key="2">
    <source>
        <dbReference type="EMBL" id="BDE95204.1"/>
    </source>
</evidence>
<dbReference type="InterPro" id="IPR003779">
    <property type="entry name" value="CMD-like"/>
</dbReference>
<dbReference type="Gene3D" id="1.20.1290.10">
    <property type="entry name" value="AhpD-like"/>
    <property type="match status" value="1"/>
</dbReference>
<dbReference type="Proteomes" id="UP001320544">
    <property type="component" value="Chromosome"/>
</dbReference>